<keyword evidence="1" id="KW-1133">Transmembrane helix</keyword>
<dbReference type="PROSITE" id="PS00409">
    <property type="entry name" value="PROKAR_NTER_METHYL"/>
    <property type="match status" value="1"/>
</dbReference>
<evidence type="ECO:0000313" key="3">
    <source>
        <dbReference type="Proteomes" id="UP000265882"/>
    </source>
</evidence>
<sequence length="211" mass="23599">MKRQGYTLVEMLVVLAIIALMMVIVVPRFAVSQKGEGLKGAANELGSMLRTARRIAITKRQVRALALDIYSIPAEFMIMRWDEDPDPTKSTWIQDEGTETHRFTDENVAVVAVTTRNWGGGSSLDITRTDDMNPFDGAEELCTGTPPYFDSNERLFNPQINASGAPAYGNSHVNVVYHLIKFQPTGTADEALIYLWNIEENRREIPTAEYA</sequence>
<gene>
    <name evidence="2" type="ORF">C4520_02635</name>
</gene>
<accession>A0A3A4P7J8</accession>
<feature type="transmembrane region" description="Helical" evidence="1">
    <location>
        <begin position="12"/>
        <end position="31"/>
    </location>
</feature>
<dbReference type="SUPFAM" id="SSF54523">
    <property type="entry name" value="Pili subunits"/>
    <property type="match status" value="1"/>
</dbReference>
<dbReference type="Pfam" id="PF07963">
    <property type="entry name" value="N_methyl"/>
    <property type="match status" value="1"/>
</dbReference>
<keyword evidence="1" id="KW-0812">Transmembrane</keyword>
<protein>
    <submittedName>
        <fullName evidence="2">Prepilin-type N-terminal cleavage/methylation domain-containing protein</fullName>
    </submittedName>
</protein>
<dbReference type="Gene3D" id="3.30.700.10">
    <property type="entry name" value="Glycoprotein, Type 4 Pilin"/>
    <property type="match status" value="1"/>
</dbReference>
<dbReference type="AlphaFoldDB" id="A0A3A4P7J8"/>
<name>A0A3A4P7J8_ABYX5</name>
<reference evidence="2 3" key="1">
    <citation type="journal article" date="2017" name="ISME J.">
        <title>Energy and carbon metabolisms in a deep terrestrial subsurface fluid microbial community.</title>
        <authorList>
            <person name="Momper L."/>
            <person name="Jungbluth S.P."/>
            <person name="Lee M.D."/>
            <person name="Amend J.P."/>
        </authorList>
    </citation>
    <scope>NUCLEOTIDE SEQUENCE [LARGE SCALE GENOMIC DNA]</scope>
    <source>
        <strain evidence="2">SURF_5</strain>
    </source>
</reference>
<evidence type="ECO:0000256" key="1">
    <source>
        <dbReference type="SAM" id="Phobius"/>
    </source>
</evidence>
<comment type="caution">
    <text evidence="2">The sequence shown here is derived from an EMBL/GenBank/DDBJ whole genome shotgun (WGS) entry which is preliminary data.</text>
</comment>
<keyword evidence="1" id="KW-0472">Membrane</keyword>
<dbReference type="Proteomes" id="UP000265882">
    <property type="component" value="Unassembled WGS sequence"/>
</dbReference>
<evidence type="ECO:0000313" key="2">
    <source>
        <dbReference type="EMBL" id="RJP25350.1"/>
    </source>
</evidence>
<organism evidence="2 3">
    <name type="scientific">Abyssobacteria bacterium (strain SURF_5)</name>
    <dbReference type="NCBI Taxonomy" id="2093360"/>
    <lineage>
        <taxon>Bacteria</taxon>
        <taxon>Pseudomonadati</taxon>
        <taxon>Candidatus Hydrogenedentota</taxon>
        <taxon>Candidatus Abyssobacteria</taxon>
    </lineage>
</organism>
<proteinExistence type="predicted"/>
<feature type="non-terminal residue" evidence="2">
    <location>
        <position position="211"/>
    </location>
</feature>
<dbReference type="InterPro" id="IPR012902">
    <property type="entry name" value="N_methyl_site"/>
</dbReference>
<dbReference type="InterPro" id="IPR045584">
    <property type="entry name" value="Pilin-like"/>
</dbReference>
<dbReference type="NCBIfam" id="TIGR02532">
    <property type="entry name" value="IV_pilin_GFxxxE"/>
    <property type="match status" value="1"/>
</dbReference>
<dbReference type="EMBL" id="QZKU01000024">
    <property type="protein sequence ID" value="RJP25350.1"/>
    <property type="molecule type" value="Genomic_DNA"/>
</dbReference>